<feature type="domain" description="RavJ-like C-terminal" evidence="1">
    <location>
        <begin position="296"/>
        <end position="385"/>
    </location>
</feature>
<evidence type="ECO:0000313" key="3">
    <source>
        <dbReference type="Proteomes" id="UP000054858"/>
    </source>
</evidence>
<reference evidence="2 3" key="1">
    <citation type="submission" date="2015-11" db="EMBL/GenBank/DDBJ databases">
        <title>Genomic analysis of 38 Legionella species identifies large and diverse effector repertoires.</title>
        <authorList>
            <person name="Burstein D."/>
            <person name="Amaro F."/>
            <person name="Zusman T."/>
            <person name="Lifshitz Z."/>
            <person name="Cohen O."/>
            <person name="Gilbert J.A."/>
            <person name="Pupko T."/>
            <person name="Shuman H.A."/>
            <person name="Segal G."/>
        </authorList>
    </citation>
    <scope>NUCLEOTIDE SEQUENCE [LARGE SCALE GENOMIC DNA]</scope>
    <source>
        <strain evidence="2 3">Oak Ridge-10</strain>
    </source>
</reference>
<name>A0A0W0WX80_9GAMM</name>
<gene>
    <name evidence="2" type="ORF">Loak_2059</name>
</gene>
<dbReference type="RefSeq" id="WP_025386203.1">
    <property type="nucleotide sequence ID" value="NZ_LCUA01000001.1"/>
</dbReference>
<dbReference type="PATRIC" id="fig|29423.5.peg.2161"/>
<evidence type="ECO:0000313" key="2">
    <source>
        <dbReference type="EMBL" id="KTD36923.1"/>
    </source>
</evidence>
<protein>
    <submittedName>
        <fullName evidence="2">Leucine-rich repeat-containing protein</fullName>
    </submittedName>
</protein>
<dbReference type="Proteomes" id="UP000054858">
    <property type="component" value="Unassembled WGS sequence"/>
</dbReference>
<dbReference type="InterPro" id="IPR041234">
    <property type="entry name" value="RavJ-like_C"/>
</dbReference>
<dbReference type="AlphaFoldDB" id="A0A0W0WX80"/>
<proteinExistence type="predicted"/>
<comment type="caution">
    <text evidence="2">The sequence shown here is derived from an EMBL/GenBank/DDBJ whole genome shotgun (WGS) entry which is preliminary data.</text>
</comment>
<sequence>MKIIYYAGYIDAASFKTACIDQGLDPQKVVFLFPGNSGHHGRNITLFSIKGGGGLAAASADIGRKGYPTLSLPTTSMEQWSKNLTQQQIVAGAIADVYRAIGAGYSLMLPIREHSNTSYFDSGLQYSDGLAEPSFWGENQKIPNKPLANYYTTELDKLHAFMALADDEKLQLASTDSSNPFYAAYLQGRQMHSDDPWLQPPGARPKIIISTPPQPLPRSRLVEDGRRDMERILPALQEEPVREIAPAPRRMAVIRKETAKQSSAHKPEPKATQLHAETVHPQHSVSFFKATTLSAPASYHQLYQTSKDPLQSARALLNDYTKGNSWWLRFFTGHWNRHHIQEVAQIVKKMDDGIIKDKHSLLTELNKIHLVNINGSLARRIQFIERKFAEEDVAHQHHSTPAL</sequence>
<evidence type="ECO:0000259" key="1">
    <source>
        <dbReference type="Pfam" id="PF18493"/>
    </source>
</evidence>
<dbReference type="EMBL" id="LNYP01000031">
    <property type="protein sequence ID" value="KTD36923.1"/>
    <property type="molecule type" value="Genomic_DNA"/>
</dbReference>
<organism evidence="2 3">
    <name type="scientific">Legionella oakridgensis</name>
    <dbReference type="NCBI Taxonomy" id="29423"/>
    <lineage>
        <taxon>Bacteria</taxon>
        <taxon>Pseudomonadati</taxon>
        <taxon>Pseudomonadota</taxon>
        <taxon>Gammaproteobacteria</taxon>
        <taxon>Legionellales</taxon>
        <taxon>Legionellaceae</taxon>
        <taxon>Legionella</taxon>
    </lineage>
</organism>
<accession>A0A0W0WX80</accession>
<dbReference type="Pfam" id="PF18493">
    <property type="entry name" value="DUF5617"/>
    <property type="match status" value="1"/>
</dbReference>